<dbReference type="PROSITE" id="PS01186">
    <property type="entry name" value="EGF_2"/>
    <property type="match status" value="2"/>
</dbReference>
<dbReference type="Pfam" id="PF00058">
    <property type="entry name" value="Ldl_recept_b"/>
    <property type="match status" value="3"/>
</dbReference>
<feature type="disulfide bond" evidence="18">
    <location>
        <begin position="1017"/>
        <end position="1035"/>
    </location>
</feature>
<feature type="disulfide bond" evidence="18">
    <location>
        <begin position="2551"/>
        <end position="2566"/>
    </location>
</feature>
<dbReference type="InterPro" id="IPR011042">
    <property type="entry name" value="6-blade_b-propeller_TolB-like"/>
</dbReference>
<feature type="disulfide bond" evidence="18">
    <location>
        <begin position="2678"/>
        <end position="2693"/>
    </location>
</feature>
<gene>
    <name evidence="23" type="ORF">HOLleu_41318</name>
</gene>
<dbReference type="Gene3D" id="2.10.25.10">
    <property type="entry name" value="Laminin"/>
    <property type="match status" value="8"/>
</dbReference>
<feature type="disulfide bond" evidence="18">
    <location>
        <begin position="1630"/>
        <end position="1642"/>
    </location>
</feature>
<comment type="similarity">
    <text evidence="2">Belongs to the LDLR family.</text>
</comment>
<feature type="signal peptide" evidence="21">
    <location>
        <begin position="1"/>
        <end position="26"/>
    </location>
</feature>
<dbReference type="InterPro" id="IPR001881">
    <property type="entry name" value="EGF-like_Ca-bd_dom"/>
</dbReference>
<evidence type="ECO:0000256" key="16">
    <source>
        <dbReference type="ARBA" id="ARBA00037878"/>
    </source>
</evidence>
<feature type="disulfide bond" evidence="18">
    <location>
        <begin position="1943"/>
        <end position="1961"/>
    </location>
</feature>
<dbReference type="GO" id="GO:0005905">
    <property type="term" value="C:clathrin-coated pit"/>
    <property type="evidence" value="ECO:0007669"/>
    <property type="project" value="UniProtKB-KW"/>
</dbReference>
<dbReference type="PROSITE" id="PS50026">
    <property type="entry name" value="EGF_3"/>
    <property type="match status" value="1"/>
</dbReference>
<feature type="disulfide bond" evidence="18">
    <location>
        <begin position="2456"/>
        <end position="2474"/>
    </location>
</feature>
<feature type="disulfide bond" evidence="18">
    <location>
        <begin position="721"/>
        <end position="733"/>
    </location>
</feature>
<evidence type="ECO:0000256" key="20">
    <source>
        <dbReference type="SAM" id="Phobius"/>
    </source>
</evidence>
<feature type="disulfide bond" evidence="18">
    <location>
        <begin position="885"/>
        <end position="897"/>
    </location>
</feature>
<evidence type="ECO:0000256" key="6">
    <source>
        <dbReference type="ARBA" id="ARBA00022692"/>
    </source>
</evidence>
<feature type="transmembrane region" description="Helical" evidence="20">
    <location>
        <begin position="3344"/>
        <end position="3369"/>
    </location>
</feature>
<feature type="repeat" description="LDL-receptor class B" evidence="19">
    <location>
        <begin position="2144"/>
        <end position="2186"/>
    </location>
</feature>
<dbReference type="Gene3D" id="4.10.400.10">
    <property type="entry name" value="Low-density Lipoprotein Receptor"/>
    <property type="match status" value="37"/>
</dbReference>
<protein>
    <submittedName>
        <fullName evidence="23">Low-density lipoprotein receptor-related protein 2</fullName>
    </submittedName>
</protein>
<keyword evidence="4" id="KW-0597">Phosphoprotein</keyword>
<dbReference type="FunFam" id="4.10.400.10:FF:000001">
    <property type="entry name" value="Low-density lipoprotein receptor-related protein 1"/>
    <property type="match status" value="1"/>
</dbReference>
<keyword evidence="9" id="KW-0677">Repeat</keyword>
<dbReference type="GO" id="GO:0043235">
    <property type="term" value="C:receptor complex"/>
    <property type="evidence" value="ECO:0007669"/>
    <property type="project" value="TreeGrafter"/>
</dbReference>
<dbReference type="SMART" id="SM00179">
    <property type="entry name" value="EGF_CA"/>
    <property type="match status" value="7"/>
</dbReference>
<dbReference type="SMART" id="SM00181">
    <property type="entry name" value="EGF"/>
    <property type="match status" value="17"/>
</dbReference>
<organism evidence="23 24">
    <name type="scientific">Holothuria leucospilota</name>
    <name type="common">Black long sea cucumber</name>
    <name type="synonym">Mertensiothuria leucospilota</name>
    <dbReference type="NCBI Taxonomy" id="206669"/>
    <lineage>
        <taxon>Eukaryota</taxon>
        <taxon>Metazoa</taxon>
        <taxon>Echinodermata</taxon>
        <taxon>Eleutherozoa</taxon>
        <taxon>Echinozoa</taxon>
        <taxon>Holothuroidea</taxon>
        <taxon>Aspidochirotacea</taxon>
        <taxon>Aspidochirotida</taxon>
        <taxon>Holothuriidae</taxon>
        <taxon>Holothuria</taxon>
    </lineage>
</organism>
<feature type="disulfide bond" evidence="18">
    <location>
        <begin position="931"/>
        <end position="949"/>
    </location>
</feature>
<feature type="disulfide bond" evidence="18">
    <location>
        <begin position="1637"/>
        <end position="1655"/>
    </location>
</feature>
<evidence type="ECO:0000256" key="7">
    <source>
        <dbReference type="ARBA" id="ARBA00022723"/>
    </source>
</evidence>
<feature type="disulfide bond" evidence="18">
    <location>
        <begin position="176"/>
        <end position="194"/>
    </location>
</feature>
<feature type="disulfide bond" evidence="18">
    <location>
        <begin position="2410"/>
        <end position="2422"/>
    </location>
</feature>
<feature type="disulfide bond" evidence="18">
    <location>
        <begin position="968"/>
        <end position="980"/>
    </location>
</feature>
<keyword evidence="24" id="KW-1185">Reference proteome</keyword>
<evidence type="ECO:0000256" key="2">
    <source>
        <dbReference type="ARBA" id="ARBA00009939"/>
    </source>
</evidence>
<evidence type="ECO:0000256" key="11">
    <source>
        <dbReference type="ARBA" id="ARBA00023136"/>
    </source>
</evidence>
<dbReference type="InterPro" id="IPR000033">
    <property type="entry name" value="LDLR_classB_rpt"/>
</dbReference>
<evidence type="ECO:0000313" key="24">
    <source>
        <dbReference type="Proteomes" id="UP001152320"/>
    </source>
</evidence>
<feature type="disulfide bond" evidence="18">
    <location>
        <begin position="2429"/>
        <end position="2444"/>
    </location>
</feature>
<feature type="disulfide bond" evidence="18">
    <location>
        <begin position="2666"/>
        <end position="2684"/>
    </location>
</feature>
<reference evidence="23" key="1">
    <citation type="submission" date="2021-10" db="EMBL/GenBank/DDBJ databases">
        <title>Tropical sea cucumber genome reveals ecological adaptation and Cuvierian tubules defense mechanism.</title>
        <authorList>
            <person name="Chen T."/>
        </authorList>
    </citation>
    <scope>NUCLEOTIDE SEQUENCE</scope>
    <source>
        <strain evidence="23">Nanhai2018</strain>
        <tissue evidence="23">Muscle</tissue>
    </source>
</reference>
<dbReference type="InterPro" id="IPR023415">
    <property type="entry name" value="LDLR_class-A_CS"/>
</dbReference>
<feature type="disulfide bond" evidence="18">
    <location>
        <begin position="2571"/>
        <end position="2583"/>
    </location>
</feature>
<feature type="disulfide bond" evidence="18">
    <location>
        <begin position="682"/>
        <end position="694"/>
    </location>
</feature>
<dbReference type="FunFam" id="4.10.400.10:FF:000011">
    <property type="entry name" value="Low-density lipoprotein receptor-related protein 1"/>
    <property type="match status" value="1"/>
</dbReference>
<feature type="disulfide bond" evidence="18">
    <location>
        <begin position="55"/>
        <end position="73"/>
    </location>
</feature>
<dbReference type="PANTHER" id="PTHR22722:SF14">
    <property type="entry name" value="MEGALIN, ISOFORM A"/>
    <property type="match status" value="1"/>
</dbReference>
<keyword evidence="23" id="KW-0449">Lipoprotein</keyword>
<dbReference type="InterPro" id="IPR018097">
    <property type="entry name" value="EGF_Ca-bd_CS"/>
</dbReference>
<feature type="disulfide bond" evidence="18">
    <location>
        <begin position="128"/>
        <end position="140"/>
    </location>
</feature>
<feature type="disulfide bond" evidence="18">
    <location>
        <begin position="2626"/>
        <end position="2644"/>
    </location>
</feature>
<feature type="chain" id="PRO_5040423732" evidence="21">
    <location>
        <begin position="27"/>
        <end position="3375"/>
    </location>
</feature>
<feature type="disulfide bond" evidence="18">
    <location>
        <begin position="823"/>
        <end position="838"/>
    </location>
</feature>
<feature type="disulfide bond" evidence="18">
    <location>
        <begin position="1718"/>
        <end position="1730"/>
    </location>
</feature>
<keyword evidence="15" id="KW-0325">Glycoprotein</keyword>
<keyword evidence="5" id="KW-0254">Endocytosis</keyword>
<feature type="disulfide bond" evidence="18">
    <location>
        <begin position="229"/>
        <end position="244"/>
    </location>
</feature>
<feature type="disulfide bond" evidence="18">
    <location>
        <begin position="1548"/>
        <end position="1560"/>
    </location>
</feature>
<feature type="disulfide bond" evidence="18">
    <location>
        <begin position="975"/>
        <end position="993"/>
    </location>
</feature>
<dbReference type="PROSITE" id="PS50068">
    <property type="entry name" value="LDLRA_2"/>
    <property type="match status" value="37"/>
</dbReference>
<feature type="disulfide bond" evidence="18">
    <location>
        <begin position="135"/>
        <end position="153"/>
    </location>
</feature>
<feature type="disulfide bond" evidence="18">
    <location>
        <begin position="1760"/>
        <end position="1772"/>
    </location>
</feature>
<evidence type="ECO:0000259" key="22">
    <source>
        <dbReference type="PROSITE" id="PS50026"/>
    </source>
</evidence>
<evidence type="ECO:0000256" key="14">
    <source>
        <dbReference type="ARBA" id="ARBA00023176"/>
    </source>
</evidence>
<comment type="caution">
    <text evidence="23">The sequence shown here is derived from an EMBL/GenBank/DDBJ whole genome shotgun (WGS) entry which is preliminary data.</text>
</comment>
<feature type="disulfide bond" evidence="18">
    <location>
        <begin position="1555"/>
        <end position="1573"/>
    </location>
</feature>
<dbReference type="InterPro" id="IPR009030">
    <property type="entry name" value="Growth_fac_rcpt_cys_sf"/>
</dbReference>
<feature type="disulfide bond" evidence="18">
    <location>
        <begin position="1767"/>
        <end position="1785"/>
    </location>
</feature>
<dbReference type="InterPro" id="IPR002172">
    <property type="entry name" value="LDrepeatLR_classA_rpt"/>
</dbReference>
<feature type="disulfide bond" evidence="18">
    <location>
        <begin position="2659"/>
        <end position="2671"/>
    </location>
</feature>
<dbReference type="Proteomes" id="UP001152320">
    <property type="component" value="Chromosome 23"/>
</dbReference>
<dbReference type="PANTHER" id="PTHR22722">
    <property type="entry name" value="LOW-DENSITY LIPOPROTEIN RECEPTOR-RELATED PROTEIN 2-RELATED"/>
    <property type="match status" value="1"/>
</dbReference>
<feature type="disulfide bond" evidence="18">
    <location>
        <begin position="924"/>
        <end position="936"/>
    </location>
</feature>
<dbReference type="GO" id="GO:0006898">
    <property type="term" value="P:receptor-mediated endocytosis"/>
    <property type="evidence" value="ECO:0007669"/>
    <property type="project" value="TreeGrafter"/>
</dbReference>
<feature type="disulfide bond" evidence="18">
    <location>
        <begin position="2417"/>
        <end position="2435"/>
    </location>
</feature>
<feature type="disulfide bond" evidence="18">
    <location>
        <begin position="2703"/>
        <end position="2715"/>
    </location>
</feature>
<feature type="disulfide bond" evidence="18">
    <location>
        <begin position="2710"/>
        <end position="2728"/>
    </location>
</feature>
<evidence type="ECO:0000256" key="13">
    <source>
        <dbReference type="ARBA" id="ARBA00023170"/>
    </source>
</evidence>
<evidence type="ECO:0000256" key="21">
    <source>
        <dbReference type="SAM" id="SignalP"/>
    </source>
</evidence>
<feature type="repeat" description="LDL-receptor class B" evidence="19">
    <location>
        <begin position="2101"/>
        <end position="2143"/>
    </location>
</feature>
<dbReference type="SUPFAM" id="SSF57424">
    <property type="entry name" value="LDL receptor-like module"/>
    <property type="match status" value="37"/>
</dbReference>
<evidence type="ECO:0000313" key="23">
    <source>
        <dbReference type="EMBL" id="KAJ8019651.1"/>
    </source>
</evidence>
<feature type="disulfide bond" evidence="18">
    <location>
        <begin position="1850"/>
        <end position="1862"/>
    </location>
</feature>
<feature type="disulfide bond" evidence="18">
    <location>
        <begin position="943"/>
        <end position="958"/>
    </location>
</feature>
<keyword evidence="7" id="KW-0479">Metal-binding</keyword>
<feature type="repeat" description="LDL-receptor class B" evidence="19">
    <location>
        <begin position="3064"/>
        <end position="3107"/>
    </location>
</feature>
<dbReference type="PROSITE" id="PS51120">
    <property type="entry name" value="LDLRB"/>
    <property type="match status" value="5"/>
</dbReference>
<feature type="disulfide bond" evidence="18">
    <location>
        <begin position="2619"/>
        <end position="2631"/>
    </location>
</feature>
<dbReference type="Pfam" id="PF12662">
    <property type="entry name" value="cEGF"/>
    <property type="match status" value="2"/>
</dbReference>
<dbReference type="EMBL" id="JAIZAY010000023">
    <property type="protein sequence ID" value="KAJ8019651.1"/>
    <property type="molecule type" value="Genomic_DNA"/>
</dbReference>
<evidence type="ECO:0000256" key="15">
    <source>
        <dbReference type="ARBA" id="ARBA00023180"/>
    </source>
</evidence>
<dbReference type="PROSITE" id="PS00022">
    <property type="entry name" value="EGF_1"/>
    <property type="match status" value="1"/>
</dbReference>
<keyword evidence="3 17" id="KW-0245">EGF-like domain</keyword>
<keyword evidence="6 20" id="KW-0812">Transmembrane</keyword>
<dbReference type="GO" id="GO:0042562">
    <property type="term" value="F:hormone binding"/>
    <property type="evidence" value="ECO:0007669"/>
    <property type="project" value="TreeGrafter"/>
</dbReference>
<dbReference type="GO" id="GO:0016324">
    <property type="term" value="C:apical plasma membrane"/>
    <property type="evidence" value="ECO:0007669"/>
    <property type="project" value="TreeGrafter"/>
</dbReference>
<feature type="disulfide bond" evidence="18">
    <location>
        <begin position="1857"/>
        <end position="1875"/>
    </location>
</feature>
<feature type="disulfide bond" evidence="18">
    <location>
        <begin position="2578"/>
        <end position="2596"/>
    </location>
</feature>
<feature type="disulfide bond" evidence="18">
    <location>
        <begin position="1899"/>
        <end position="1917"/>
    </location>
</feature>
<keyword evidence="8 21" id="KW-0732">Signal</keyword>
<dbReference type="Gene3D" id="2.120.10.30">
    <property type="entry name" value="TolB, C-terminal domain"/>
    <property type="match status" value="4"/>
</dbReference>
<feature type="disulfide bond" evidence="18">
    <location>
        <begin position="892"/>
        <end position="910"/>
    </location>
</feature>
<feature type="disulfide bond" evidence="18">
    <location>
        <begin position="1589"/>
        <end position="1601"/>
    </location>
</feature>
<feature type="disulfide bond" evidence="18">
    <location>
        <begin position="67"/>
        <end position="82"/>
    </location>
</feature>
<dbReference type="InterPro" id="IPR036055">
    <property type="entry name" value="LDL_receptor-like_sf"/>
</dbReference>
<evidence type="ECO:0000256" key="19">
    <source>
        <dbReference type="PROSITE-ProRule" id="PRU00461"/>
    </source>
</evidence>
<dbReference type="PROSITE" id="PS00010">
    <property type="entry name" value="ASX_HYDROXYL"/>
    <property type="match status" value="3"/>
</dbReference>
<feature type="domain" description="EGF-like" evidence="22">
    <location>
        <begin position="1972"/>
        <end position="2013"/>
    </location>
</feature>
<keyword evidence="12 18" id="KW-1015">Disulfide bond</keyword>
<dbReference type="FunFam" id="2.120.10.30:FF:000241">
    <property type="entry name" value="Low-density lipoprotein receptor-related protein 6"/>
    <property type="match status" value="2"/>
</dbReference>
<feature type="disulfide bond" evidence="18">
    <location>
        <begin position="728"/>
        <end position="746"/>
    </location>
</feature>
<evidence type="ECO:0000256" key="4">
    <source>
        <dbReference type="ARBA" id="ARBA00022553"/>
    </source>
</evidence>
<dbReference type="PROSITE" id="PS01187">
    <property type="entry name" value="EGF_CA"/>
    <property type="match status" value="4"/>
</dbReference>
<evidence type="ECO:0000256" key="18">
    <source>
        <dbReference type="PROSITE-ProRule" id="PRU00124"/>
    </source>
</evidence>
<dbReference type="CDD" id="cd00112">
    <property type="entry name" value="LDLa"/>
    <property type="match status" value="35"/>
</dbReference>
<dbReference type="SUPFAM" id="SSF57184">
    <property type="entry name" value="Growth factor receptor domain"/>
    <property type="match status" value="1"/>
</dbReference>
<keyword evidence="10 20" id="KW-1133">Transmembrane helix</keyword>
<feature type="disulfide bond" evidence="18">
    <location>
        <begin position="1725"/>
        <end position="1743"/>
    </location>
</feature>
<evidence type="ECO:0000256" key="10">
    <source>
        <dbReference type="ARBA" id="ARBA00022989"/>
    </source>
</evidence>
<dbReference type="PRINTS" id="PR00261">
    <property type="entry name" value="LDLRECEPTOR"/>
</dbReference>
<dbReference type="Pfam" id="PF14670">
    <property type="entry name" value="FXa_inhibition"/>
    <property type="match status" value="1"/>
</dbReference>
<dbReference type="SUPFAM" id="SSF63825">
    <property type="entry name" value="YWTD domain"/>
    <property type="match status" value="4"/>
</dbReference>
<feature type="disulfide bond" evidence="18">
    <location>
        <begin position="108"/>
        <end position="123"/>
    </location>
</feature>
<evidence type="ECO:0000256" key="9">
    <source>
        <dbReference type="ARBA" id="ARBA00022737"/>
    </source>
</evidence>
<feature type="disulfide bond" evidence="18">
    <location>
        <begin position="762"/>
        <end position="774"/>
    </location>
</feature>
<dbReference type="FunFam" id="2.10.25.10:FF:000009">
    <property type="entry name" value="Low-density lipoprotein receptor isoform 1"/>
    <property type="match status" value="3"/>
</dbReference>
<feature type="repeat" description="LDL-receptor class B" evidence="19">
    <location>
        <begin position="412"/>
        <end position="454"/>
    </location>
</feature>
<evidence type="ECO:0000256" key="12">
    <source>
        <dbReference type="ARBA" id="ARBA00023157"/>
    </source>
</evidence>
<keyword evidence="13 23" id="KW-0675">Receptor</keyword>
<dbReference type="CDD" id="cd00054">
    <property type="entry name" value="EGF_CA"/>
    <property type="match status" value="2"/>
</dbReference>
<feature type="repeat" description="LDL-receptor class B" evidence="19">
    <location>
        <begin position="2187"/>
        <end position="2231"/>
    </location>
</feature>
<keyword evidence="14" id="KW-0168">Coated pit</keyword>
<dbReference type="OrthoDB" id="21182at2759"/>
<dbReference type="InterPro" id="IPR000152">
    <property type="entry name" value="EGF-type_Asp/Asn_hydroxyl_site"/>
</dbReference>
<feature type="disulfide bond" evidence="18">
    <location>
        <begin position="769"/>
        <end position="787"/>
    </location>
</feature>
<dbReference type="FunFam" id="4.10.400.10:FF:000002">
    <property type="entry name" value="Low-density lipoprotein receptor-related protein 1"/>
    <property type="match status" value="1"/>
</dbReference>
<comment type="subcellular location">
    <subcellularLocation>
        <location evidence="16">Membrane</location>
        <location evidence="16">Coated pit</location>
    </subcellularLocation>
    <subcellularLocation>
        <location evidence="1">Membrane</location>
        <topology evidence="1">Single-pass type I membrane protein</topology>
    </subcellularLocation>
</comment>
<keyword evidence="11 20" id="KW-0472">Membrane</keyword>
<feature type="disulfide bond" evidence="18">
    <location>
        <begin position="850"/>
        <end position="868"/>
    </location>
</feature>
<dbReference type="InterPro" id="IPR000742">
    <property type="entry name" value="EGF"/>
</dbReference>
<dbReference type="InterPro" id="IPR051221">
    <property type="entry name" value="LDLR-related"/>
</dbReference>
<dbReference type="Pfam" id="PF00057">
    <property type="entry name" value="Ldl_recept_a"/>
    <property type="match status" value="34"/>
</dbReference>
<sequence>MMATWWWLKGVIKGLCMVLCISHVTGQTSGYSFGSSDYSFSYVSSAGCGPGLWLCGSGECIYDTWPCDGEEDCSDGSDEINCDDFECPDDQWQCATGFPKCIPNVWYCDDFNDCDDNSDENACGGGVCVTGQFECTDGGCIDSSLVCNHDADCFDESDEFATCSYPSCDEDSEFTCGNGRCINQNLTCNGQNDCRDNTDEEDRMCINLCTNSEFKCLTGGDCISLFSFCDDILDCDDGSDELICSAANCSVCEYDCQPVGGRGYTCVCPTGFTLVNGTRCVDINECELSPWVCSQICENTYGSYTCRCHEPSYTLQQDNSTCGYVSDVEPVIYFTNRYYIRSLSYDHSDYQITAYQFQVVVGLDFDIRDEKLYALDHLGDKIERFNTDGSSRETVVEEITAGEGLALDWVGRKLYWTDRTDDIIVVSELNGTHRMNLISENLFEPRGVAVHPFKGLLFYSDWNFHAHISIVGMDGKELRNGPTTIQDQRIVWPNSLTIDYTTDKLFWTDSHLNFVAYSNLDGSGMFILSGLPPDSVSHPFDVAVFEDWIYWSEWNLKAIHRAKKLSGENYEKVLDLGVRPYIIQIYHPLQQDQNISNPCGSDNGGCSHLCLIAEGGQTFSCACPNYFDLGDDGKTCMPYCTNPDQHFICTDNSKCIPKHWYCDNQRDCNDGSDEPSSCDIQCEPRMLQCDNNVCLDETDICDGEDDCGDNTDERGCNQTVCAPWEFRCATGSCIHETLACDQFEDCPDGSDENMIMCVNRTCAEGYFNCDNGYCIPNWWVCDLDDDCGDKSDEPHAECQSRVCEDGWFHCRTNYRCIPSWAKCNGFDNCRDGSDEETCEEDPCEDGYFRCSNHYCVPERWVCDFTNHCGDNSDEGPLCADRYRNCTEFEFMCASGQCIVNYRRCDQQVDCRDGDDEEGCEARDCLIGQMQCDSGHCINQDLWCNRIPNCDDLSDEIDCPTRFPDGRHCFDAEFTCNNTLCIGISDVCNFVDDCMDGSDETVAACYTQPCDARESFRCQNGHCIPKTWLCDGEDNCMDGSDEDEFGHCDPSRPIQCQEDEFRCSNISQCVPMSDVCDGIAQCEDFSDETCFVGNCTDKVCSQNCTQSGMHYVCFCDTGYRASELHHQCEDVDECVEKNPCIQVCQNLEGTFNCSCADGFVEGGFGQCFPQEDDPILISSLGDEVRFFNLTSMDYFRTWTLPFTWVASLDYDPFDNLMFWMDTEQNVVVKTGLDEYQPTNMHLLRVNRPKTLAVDFLHKNIYWTDMGAENGAITLHEVARISVMNYAGNYQQTVIRIKEPGYTKGFGINPRRGLMYWFNTEGSEGWPVIESSWMSGQMRQEIVTRGVLSVEDFSIDYTHHDVVYFVDAIFGIYSMNYDGSFVTQLGTMEEADMAMKVDVFASRIYWTSLSDNPTIQSLDKLGRGSRELVQNELVQPQDLKILHPLRYNLGGLTNPCANSTCSHLCLATPSVDGINSRRPYQCACPEGSHLAPGQPNTCTEGPGPACFNDYNGGCSHICSTGSQGESICSCPPNLVLANSKRVCVDPTASCSSDLFTCTSGACLPESWACDAQEDCEDGADEKYSFCYDHICNANEFQCHDGGCIPLGYLCDFAADCRDGSDELEQDCDFPECEEDQFECDNFQCIGDADRCDGFQDCYDISDEINCTDVSPAPCPDFFFFTYKRCPGNNLCILDFWHCDGENDCFDGSDEDPEYCGAMTCDIFDFQCDSGSCIPGLWHCDFEIDCLDGSDESDDCGSHNATCLPNYFQCDNGLCIPHNWICDGDNDCGDMSDENEEVLTCSSPPPCIGDFFMCDQGKRGVGRCIPHSYVCDGISDCEEAEDEAQSCPPPEECTANQYQCENGLCIPNSFLCDHDNDCGDGSDEGSHASCVYDPCPGTHFTCGNGRCVWSVWVCDGEDDCRDNSDETDSLCITTGPPTCSLDEFTCVSGDCINASLVCNGVSDCLNDGSDEVNCDRDECASIATNQCQHMCIDLPTSFKCACNDGYRLNDDLVTCTDIDECQETPWVCDFYCENQKGGYLCKCGEGYQKSNVTGECKRISDVTPFIYFTNRHYIRKLAVDGTEYSLVKEGFQLAVAFDVDVVDQKLYVLDVVREGIYRMNLDGTEEEAIITEYVADGEGLAIDWIGRKIYWLDAVQDVMEVAELDGSLRKTLLHSGLNYPRGLVVDPREGYIFWTDYGLIPYIGRIGMDGKGTRLDIHGDKIIFPFGLSIDYSSNRIFWVDAHLDYIGHSDFDGNNFHIIPSQGDETYFRPFAVTVFEEFIYWTEWSQMTVFRSHKYTGANRTKLVQLDRHRPYDIHVYHPYVQYLDIPNPCGDNNGGCSHLCLISEGRGYSCACPDSFELASDNKTCNALCHSYEFLCADQSKCIPSYFYCDHINDCADGSDEPDNCGLRHCGRGLFQCDGTTCLPPLAICDGVEQCNDRSDESECDMATCQDWEFQCSSGSCIPSIFACDQEFDCADGSDENSNICQSRECDLGYFQCDNGFCIPESWVCDLDNDCGDLSDEPHRVCQSRECRADWYRCTTNYRCIPPFGLCDGFDNCRDNSDEENCPSLPCTPGLFKCDDHTCLPDWLVCDFRIHCSDGSDESEATCGPFGTGPGYRPCSESEYRCSNEQCIPRSWVCDAFLDCPTGEDEPSDCTVHTCESDYFQCPSGHCIPMEWQCDGDRDCFSGNDESDCEPRYPGDHYCLASQFTCSNNVCIRLALTCNGFDDCGDKSDETDDRCSDCDHANLFKCSTGSRCIPDWETCDGVTDCMDGSDESNETCLAVTQCEQDEFLCSTTGRCIPSIFVCDFYDDCGYHDDENQFCGYGRIDCSNITCSQNCTRVSNDYSVCSCDEGFRPNIIPLSNGERMCEDIDECVEYGACDQICVNFKGGYECGCTEGYTLLNSVCAADGRRPRLLYADGTEMRFLNYDTNRLGNIVKGEGRILSVEMSGDSVVWIDSALKVIKTANIPGSDDDISTSETIVGNEFMDHPSGLSVDFMGGNLYWLDQGDVSGNFTTTKRGKRQTVSDFRGPRLSVASLDGSSVKTLIEGLSDGVGDVVVNPRRGYVYWTNSGANPSIEWAWMNGDMREVLVSDMLLDPSGLTIDFAKNDEVYFCDRAASKIEVMQWNGMGRRVISRSPDLEEPVNIEVFENYIYWTTSGFPGSIKKMLKNGGEVIVEVPVVNAPAGLKISHPLRQPVIDTNPCDDSLCSSFCLLSPSNDLQLPITFSCSCADGDKFVNFNDKTVCNRTQEKPTTTTPAPTTPYTCDCGKNGVCDKTTGRCRCFNGFMGEKCEEVYRICTEPREWDPITQSCRCPNGMVSDDCSATPTGGPGVTDKRANPSPKNALLPVVLVLVFGVIFLFVILAFVLIIKQNKKI</sequence>
<dbReference type="InterPro" id="IPR026823">
    <property type="entry name" value="cEGF"/>
</dbReference>
<name>A0A9Q0YJ07_HOLLE</name>
<feature type="disulfide bond" evidence="18">
    <location>
        <begin position="48"/>
        <end position="60"/>
    </location>
</feature>
<feature type="disulfide bond" evidence="18">
    <location>
        <begin position="701"/>
        <end position="716"/>
    </location>
</feature>
<proteinExistence type="inferred from homology"/>
<feature type="disulfide bond" evidence="18">
    <location>
        <begin position="1649"/>
        <end position="1664"/>
    </location>
</feature>
<feature type="disulfide bond" evidence="18">
    <location>
        <begin position="1596"/>
        <end position="1614"/>
    </location>
</feature>
<feature type="disulfide bond" evidence="18">
    <location>
        <begin position="904"/>
        <end position="919"/>
    </location>
</feature>
<evidence type="ECO:0000256" key="8">
    <source>
        <dbReference type="ARBA" id="ARBA00022729"/>
    </source>
</evidence>
<feature type="disulfide bond" evidence="18">
    <location>
        <begin position="2490"/>
        <end position="2502"/>
    </location>
</feature>
<evidence type="ECO:0000256" key="3">
    <source>
        <dbReference type="ARBA" id="ARBA00022536"/>
    </source>
</evidence>
<feature type="disulfide bond" evidence="18">
    <location>
        <begin position="843"/>
        <end position="855"/>
    </location>
</feature>
<accession>A0A9Q0YJ07</accession>
<feature type="disulfide bond" evidence="18">
    <location>
        <begin position="1892"/>
        <end position="1904"/>
    </location>
</feature>
<dbReference type="GO" id="GO:0005509">
    <property type="term" value="F:calcium ion binding"/>
    <property type="evidence" value="ECO:0007669"/>
    <property type="project" value="InterPro"/>
</dbReference>
<evidence type="ECO:0000256" key="1">
    <source>
        <dbReference type="ARBA" id="ARBA00004479"/>
    </source>
</evidence>
<feature type="disulfide bond" evidence="18">
    <location>
        <begin position="1936"/>
        <end position="1948"/>
    </location>
</feature>
<feature type="disulfide bond" evidence="18">
    <location>
        <begin position="2497"/>
        <end position="2515"/>
    </location>
</feature>
<dbReference type="SMART" id="SM00135">
    <property type="entry name" value="LY"/>
    <property type="match status" value="19"/>
</dbReference>
<dbReference type="SUPFAM" id="SSF57196">
    <property type="entry name" value="EGF/Laminin"/>
    <property type="match status" value="5"/>
</dbReference>
<dbReference type="PROSITE" id="PS01209">
    <property type="entry name" value="LDLRA_1"/>
    <property type="match status" value="20"/>
</dbReference>
<evidence type="ECO:0000256" key="5">
    <source>
        <dbReference type="ARBA" id="ARBA00022583"/>
    </source>
</evidence>
<feature type="disulfide bond" evidence="18">
    <location>
        <begin position="689"/>
        <end position="707"/>
    </location>
</feature>
<dbReference type="Pfam" id="PF07645">
    <property type="entry name" value="EGF_CA"/>
    <property type="match status" value="2"/>
</dbReference>
<dbReference type="SMART" id="SM00192">
    <property type="entry name" value="LDLa"/>
    <property type="match status" value="37"/>
</dbReference>
<feature type="disulfide bond" evidence="18">
    <location>
        <begin position="2449"/>
        <end position="2461"/>
    </location>
</feature>
<comment type="caution">
    <text evidence="17">Lacks conserved residue(s) required for the propagation of feature annotation.</text>
</comment>
<dbReference type="InterPro" id="IPR049883">
    <property type="entry name" value="NOTCH1_EGF-like"/>
</dbReference>
<evidence type="ECO:0000256" key="17">
    <source>
        <dbReference type="PROSITE-ProRule" id="PRU00076"/>
    </source>
</evidence>